<organism evidence="2 3">
    <name type="scientific">Tulasnella calospora MUT 4182</name>
    <dbReference type="NCBI Taxonomy" id="1051891"/>
    <lineage>
        <taxon>Eukaryota</taxon>
        <taxon>Fungi</taxon>
        <taxon>Dikarya</taxon>
        <taxon>Basidiomycota</taxon>
        <taxon>Agaricomycotina</taxon>
        <taxon>Agaricomycetes</taxon>
        <taxon>Cantharellales</taxon>
        <taxon>Tulasnellaceae</taxon>
        <taxon>Tulasnella</taxon>
    </lineage>
</organism>
<feature type="compositionally biased region" description="Low complexity" evidence="1">
    <location>
        <begin position="238"/>
        <end position="265"/>
    </location>
</feature>
<feature type="region of interest" description="Disordered" evidence="1">
    <location>
        <begin position="362"/>
        <end position="404"/>
    </location>
</feature>
<evidence type="ECO:0000256" key="1">
    <source>
        <dbReference type="SAM" id="MobiDB-lite"/>
    </source>
</evidence>
<feature type="region of interest" description="Disordered" evidence="1">
    <location>
        <begin position="150"/>
        <end position="265"/>
    </location>
</feature>
<dbReference type="HOGENOM" id="CLU_536589_0_0_1"/>
<dbReference type="EMBL" id="KN823070">
    <property type="protein sequence ID" value="KIO24016.1"/>
    <property type="molecule type" value="Genomic_DNA"/>
</dbReference>
<accession>A0A0C3QE23</accession>
<dbReference type="OrthoDB" id="3265162at2759"/>
<keyword evidence="3" id="KW-1185">Reference proteome</keyword>
<dbReference type="AlphaFoldDB" id="A0A0C3QE23"/>
<reference evidence="3" key="2">
    <citation type="submission" date="2015-01" db="EMBL/GenBank/DDBJ databases">
        <title>Evolutionary Origins and Diversification of the Mycorrhizal Mutualists.</title>
        <authorList>
            <consortium name="DOE Joint Genome Institute"/>
            <consortium name="Mycorrhizal Genomics Consortium"/>
            <person name="Kohler A."/>
            <person name="Kuo A."/>
            <person name="Nagy L.G."/>
            <person name="Floudas D."/>
            <person name="Copeland A."/>
            <person name="Barry K.W."/>
            <person name="Cichocki N."/>
            <person name="Veneault-Fourrey C."/>
            <person name="LaButti K."/>
            <person name="Lindquist E.A."/>
            <person name="Lipzen A."/>
            <person name="Lundell T."/>
            <person name="Morin E."/>
            <person name="Murat C."/>
            <person name="Riley R."/>
            <person name="Ohm R."/>
            <person name="Sun H."/>
            <person name="Tunlid A."/>
            <person name="Henrissat B."/>
            <person name="Grigoriev I.V."/>
            <person name="Hibbett D.S."/>
            <person name="Martin F."/>
        </authorList>
    </citation>
    <scope>NUCLEOTIDE SEQUENCE [LARGE SCALE GENOMIC DNA]</scope>
    <source>
        <strain evidence="3">MUT 4182</strain>
    </source>
</reference>
<dbReference type="Proteomes" id="UP000054248">
    <property type="component" value="Unassembled WGS sequence"/>
</dbReference>
<feature type="compositionally biased region" description="Polar residues" evidence="1">
    <location>
        <begin position="118"/>
        <end position="132"/>
    </location>
</feature>
<sequence>MDDRRWSDGGLYGYRRKFVWASSFGKSESKRACFADGRMWSGPLVISEINVEPGSAFCSRELRTIKPAQRLRHEIEKESVRTGGWQTIEGIEERRFGVRSNLASPWAFAMYPGWMDSNDPSQSNQDMTQARSGSPFSLPPFSSLLAELARNDLQPEPTRRSKSRLQRTTTNSPPSSSAPPLTRSPHPPAPAPQLPYFIPHIGAASRGHQTTLSHNFPPAVSPSSSWHEGPPTQPRYPPVVTVSEPSSSRSVPRPSGSTSSLATFQSSSLPWSYNKSHSFSFDHLPRRGIHTSITSDSSQDGSQLDGPDYSPSPRPDFTLRPVSNRPRPASDGMGSPSASSFTDESIDGTLLESELPFRLRPVVFDDSPSSPAAQSSRSSRKGKAPAVPAPCIPGKLTKNGRPYSRARPDELKVLEAQPNGRKTWTQTEKGIAWEALREYQRQNPGFDPRTSKDEDQRLAYPVMWKWIMHRLPKRTYDGFLTWASKHWRRPTTRSKSRAAKGFQPSTST</sequence>
<reference evidence="2 3" key="1">
    <citation type="submission" date="2014-04" db="EMBL/GenBank/DDBJ databases">
        <authorList>
            <consortium name="DOE Joint Genome Institute"/>
            <person name="Kuo A."/>
            <person name="Girlanda M."/>
            <person name="Perotto S."/>
            <person name="Kohler A."/>
            <person name="Nagy L.G."/>
            <person name="Floudas D."/>
            <person name="Copeland A."/>
            <person name="Barry K.W."/>
            <person name="Cichocki N."/>
            <person name="Veneault-Fourrey C."/>
            <person name="LaButti K."/>
            <person name="Lindquist E.A."/>
            <person name="Lipzen A."/>
            <person name="Lundell T."/>
            <person name="Morin E."/>
            <person name="Murat C."/>
            <person name="Sun H."/>
            <person name="Tunlid A."/>
            <person name="Henrissat B."/>
            <person name="Grigoriev I.V."/>
            <person name="Hibbett D.S."/>
            <person name="Martin F."/>
            <person name="Nordberg H.P."/>
            <person name="Cantor M.N."/>
            <person name="Hua S.X."/>
        </authorList>
    </citation>
    <scope>NUCLEOTIDE SEQUENCE [LARGE SCALE GENOMIC DNA]</scope>
    <source>
        <strain evidence="2 3">MUT 4182</strain>
    </source>
</reference>
<feature type="compositionally biased region" description="Low complexity" evidence="1">
    <location>
        <begin position="295"/>
        <end position="308"/>
    </location>
</feature>
<feature type="region of interest" description="Disordered" evidence="1">
    <location>
        <begin position="290"/>
        <end position="344"/>
    </location>
</feature>
<protein>
    <submittedName>
        <fullName evidence="2">Uncharacterized protein</fullName>
    </submittedName>
</protein>
<name>A0A0C3QE23_9AGAM</name>
<feature type="compositionally biased region" description="Low complexity" evidence="1">
    <location>
        <begin position="367"/>
        <end position="377"/>
    </location>
</feature>
<proteinExistence type="predicted"/>
<feature type="compositionally biased region" description="Low complexity" evidence="1">
    <location>
        <begin position="168"/>
        <end position="184"/>
    </location>
</feature>
<gene>
    <name evidence="2" type="ORF">M407DRAFT_213432</name>
</gene>
<feature type="region of interest" description="Disordered" evidence="1">
    <location>
        <begin position="117"/>
        <end position="138"/>
    </location>
</feature>
<evidence type="ECO:0000313" key="2">
    <source>
        <dbReference type="EMBL" id="KIO24016.1"/>
    </source>
</evidence>
<evidence type="ECO:0000313" key="3">
    <source>
        <dbReference type="Proteomes" id="UP000054248"/>
    </source>
</evidence>